<dbReference type="EMBL" id="MT144600">
    <property type="protein sequence ID" value="QJH94422.1"/>
    <property type="molecule type" value="Genomic_DNA"/>
</dbReference>
<reference evidence="1" key="1">
    <citation type="submission" date="2020-03" db="EMBL/GenBank/DDBJ databases">
        <title>The deep terrestrial virosphere.</title>
        <authorList>
            <person name="Holmfeldt K."/>
            <person name="Nilsson E."/>
            <person name="Simone D."/>
            <person name="Lopez-Fernandez M."/>
            <person name="Wu X."/>
            <person name="de Brujin I."/>
            <person name="Lundin D."/>
            <person name="Andersson A."/>
            <person name="Bertilsson S."/>
            <person name="Dopson M."/>
        </authorList>
    </citation>
    <scope>NUCLEOTIDE SEQUENCE</scope>
    <source>
        <strain evidence="1">TM448A00891</strain>
        <strain evidence="2">TM448B00218</strain>
    </source>
</reference>
<proteinExistence type="predicted"/>
<name>A0A6H1ZLD8_9ZZZZ</name>
<accession>A0A6H1ZLD8</accession>
<dbReference type="AlphaFoldDB" id="A0A6H1ZLD8"/>
<protein>
    <submittedName>
        <fullName evidence="1">Uncharacterized protein</fullName>
    </submittedName>
</protein>
<organism evidence="1">
    <name type="scientific">viral metagenome</name>
    <dbReference type="NCBI Taxonomy" id="1070528"/>
    <lineage>
        <taxon>unclassified sequences</taxon>
        <taxon>metagenomes</taxon>
        <taxon>organismal metagenomes</taxon>
    </lineage>
</organism>
<gene>
    <name evidence="1" type="ORF">TM448A00891_0014</name>
    <name evidence="2" type="ORF">TM448B00218_0065</name>
</gene>
<evidence type="ECO:0000313" key="1">
    <source>
        <dbReference type="EMBL" id="QJA48279.1"/>
    </source>
</evidence>
<evidence type="ECO:0000313" key="2">
    <source>
        <dbReference type="EMBL" id="QJH94422.1"/>
    </source>
</evidence>
<sequence length="87" mass="9620">METKILYVSGVEGNSFYIGDIRVAGTKPWGGGRTIEERKTSVKDILYALNNIYCPSHQPLKSAEEEAKTLLHNLSVEPTASSNRLKP</sequence>
<dbReference type="EMBL" id="MT144078">
    <property type="protein sequence ID" value="QJA48279.1"/>
    <property type="molecule type" value="Genomic_DNA"/>
</dbReference>